<evidence type="ECO:0000313" key="2">
    <source>
        <dbReference type="Proteomes" id="UP000371977"/>
    </source>
</evidence>
<dbReference type="Proteomes" id="UP000371977">
    <property type="component" value="Unassembled WGS sequence"/>
</dbReference>
<accession>A0A6C2CBB0</accession>
<dbReference type="SUPFAM" id="SSF75169">
    <property type="entry name" value="DsrEFH-like"/>
    <property type="match status" value="1"/>
</dbReference>
<dbReference type="InterPro" id="IPR003787">
    <property type="entry name" value="Sulphur_relay_DsrE/F-like"/>
</dbReference>
<dbReference type="PANTHER" id="PTHR37691">
    <property type="entry name" value="BLR3518 PROTEIN"/>
    <property type="match status" value="1"/>
</dbReference>
<dbReference type="EMBL" id="SDGZ01000004">
    <property type="protein sequence ID" value="TYC50912.1"/>
    <property type="molecule type" value="Genomic_DNA"/>
</dbReference>
<dbReference type="PANTHER" id="PTHR37691:SF1">
    <property type="entry name" value="BLR3518 PROTEIN"/>
    <property type="match status" value="1"/>
</dbReference>
<sequence length="111" mass="12266">MLNTIFHIDETIKWATVISNLHHMAEWMSEEDEEGTIELLVNGEAVNEAKKTGAQDLGALLAIGVDVRICKNSMSQRKIEANEIQAGLKFVPSGVVELALKQRVGYGYIKP</sequence>
<evidence type="ECO:0000313" key="1">
    <source>
        <dbReference type="EMBL" id="TYC50912.1"/>
    </source>
</evidence>
<gene>
    <name evidence="1" type="ORF">ESZ50_01460</name>
</gene>
<proteinExistence type="predicted"/>
<dbReference type="AlphaFoldDB" id="A0A6C2CBB0"/>
<name>A0A6C2CBB0_9LACO</name>
<reference evidence="1 2" key="1">
    <citation type="submission" date="2019-01" db="EMBL/GenBank/DDBJ databases">
        <title>Weissella sp. nov., a novel lactic acid bacterium isolated from animal feces.</title>
        <authorList>
            <person name="Wang L.-T."/>
        </authorList>
    </citation>
    <scope>NUCLEOTIDE SEQUENCE [LARGE SCALE GENOMIC DNA]</scope>
    <source>
        <strain evidence="1 2">8H-2</strain>
    </source>
</reference>
<comment type="caution">
    <text evidence="1">The sequence shown here is derived from an EMBL/GenBank/DDBJ whole genome shotgun (WGS) entry which is preliminary data.</text>
</comment>
<dbReference type="RefSeq" id="WP_148621823.1">
    <property type="nucleotide sequence ID" value="NZ_SDGZ01000004.1"/>
</dbReference>
<dbReference type="Gene3D" id="3.40.1260.10">
    <property type="entry name" value="DsrEFH-like"/>
    <property type="match status" value="1"/>
</dbReference>
<organism evidence="1 2">
    <name type="scientific">Weissella muntiaci</name>
    <dbReference type="NCBI Taxonomy" id="2508881"/>
    <lineage>
        <taxon>Bacteria</taxon>
        <taxon>Bacillati</taxon>
        <taxon>Bacillota</taxon>
        <taxon>Bacilli</taxon>
        <taxon>Lactobacillales</taxon>
        <taxon>Lactobacillaceae</taxon>
        <taxon>Weissella</taxon>
    </lineage>
</organism>
<keyword evidence="2" id="KW-1185">Reference proteome</keyword>
<dbReference type="Pfam" id="PF02635">
    <property type="entry name" value="DsrE"/>
    <property type="match status" value="1"/>
</dbReference>
<dbReference type="OrthoDB" id="6412948at2"/>
<dbReference type="InterPro" id="IPR027396">
    <property type="entry name" value="DsrEFH-like"/>
</dbReference>
<protein>
    <submittedName>
        <fullName evidence="1">Uncharacterized protein</fullName>
    </submittedName>
</protein>